<feature type="compositionally biased region" description="Basic and acidic residues" evidence="2">
    <location>
        <begin position="188"/>
        <end position="208"/>
    </location>
</feature>
<dbReference type="PANTHER" id="PTHR33392">
    <property type="entry name" value="POLYISOPRENYL-TEICHOIC ACID--PEPTIDOGLYCAN TEICHOIC ACID TRANSFERASE TAGU"/>
    <property type="match status" value="1"/>
</dbReference>
<feature type="domain" description="Cell envelope-related transcriptional attenuator" evidence="4">
    <location>
        <begin position="137"/>
        <end position="311"/>
    </location>
</feature>
<reference evidence="6" key="1">
    <citation type="journal article" date="2021" name="PeerJ">
        <title>Extensive microbial diversity within the chicken gut microbiome revealed by metagenomics and culture.</title>
        <authorList>
            <person name="Gilroy R."/>
            <person name="Ravi A."/>
            <person name="Getino M."/>
            <person name="Pursley I."/>
            <person name="Horton D.L."/>
            <person name="Alikhan N.F."/>
            <person name="Baker D."/>
            <person name="Gharbi K."/>
            <person name="Hall N."/>
            <person name="Watson M."/>
            <person name="Adriaenssens E.M."/>
            <person name="Foster-Nyarko E."/>
            <person name="Jarju S."/>
            <person name="Secka A."/>
            <person name="Antonio M."/>
            <person name="Oren A."/>
            <person name="Chaudhuri R.R."/>
            <person name="La Ragione R."/>
            <person name="Hildebrand F."/>
            <person name="Pallen M.J."/>
        </authorList>
    </citation>
    <scope>NUCLEOTIDE SEQUENCE</scope>
    <source>
        <strain evidence="6">5925</strain>
    </source>
</reference>
<evidence type="ECO:0000256" key="3">
    <source>
        <dbReference type="SAM" id="Phobius"/>
    </source>
</evidence>
<organism evidence="6 7">
    <name type="scientific">Candidatus Corynebacterium intestinavium</name>
    <dbReference type="NCBI Taxonomy" id="2838531"/>
    <lineage>
        <taxon>Bacteria</taxon>
        <taxon>Bacillati</taxon>
        <taxon>Actinomycetota</taxon>
        <taxon>Actinomycetes</taxon>
        <taxon>Mycobacteriales</taxon>
        <taxon>Corynebacteriaceae</taxon>
        <taxon>Corynebacterium</taxon>
    </lineage>
</organism>
<dbReference type="InterPro" id="IPR027381">
    <property type="entry name" value="LytR/CpsA/Psr_C"/>
</dbReference>
<dbReference type="InterPro" id="IPR050922">
    <property type="entry name" value="LytR/CpsA/Psr_CW_biosynth"/>
</dbReference>
<sequence length="595" mass="62817">MTMPPNAGDQQPRGYRSRAEQRAARVEQDPATSRRSSRQILPAPGDTATRQIGSKPVRMVLAAVSALVLLIGAVGYKAIGQLDGRLAQTGELALGDNQDGATDILLVGIDSRTDAQGNPLSQKEIDMLHAGEEEATNTDTIILIRVPNDGSGATAVSLPRDTYVATPNGNMKLNGVYGTAKFEEEQKIAERRSEPVDAEQEKSDEEASKQAGRQALIHSVADLTGITVDHYAEIGLLGFVLLTDAVGGVDVCLKEKVNEPLSGANFPKGRSTLKGSQALSFVRQRHGLPRGDLDRITRQQAYMASLVNKVLSSKTLTDPSALNRINDAVERSVVLDQGWDVMSLATQMQDLAGGNVKFQTIPVTSIDGVGDMGESIVTVDVDQVHEFFNEMLGEGAPEDGGEKATKDKDKDGPIEDYDAEDYRVNVFNASNIPGVAANVSELTRNYGYKEGEVGNSEETGVSESQVNAKDKNDPAARGLAKQLGGLEIVEDPSLDDKELSVTLAGTYTGPGSVPGTAPLVEPNDPNAGTLTEGMRDLDGDGIPDEGTDSGEEGNTVGQTGSIGGDGNPVENTEDPKAKPPVKEIDAGGDGPMCVN</sequence>
<dbReference type="Proteomes" id="UP000823907">
    <property type="component" value="Unassembled WGS sequence"/>
</dbReference>
<feature type="compositionally biased region" description="Basic and acidic residues" evidence="2">
    <location>
        <begin position="400"/>
        <end position="413"/>
    </location>
</feature>
<feature type="region of interest" description="Disordered" evidence="2">
    <location>
        <begin position="392"/>
        <end position="416"/>
    </location>
</feature>
<feature type="region of interest" description="Disordered" evidence="2">
    <location>
        <begin position="1"/>
        <end position="49"/>
    </location>
</feature>
<keyword evidence="3" id="KW-1133">Transmembrane helix</keyword>
<feature type="region of interest" description="Disordered" evidence="2">
    <location>
        <begin position="450"/>
        <end position="474"/>
    </location>
</feature>
<evidence type="ECO:0000259" key="4">
    <source>
        <dbReference type="Pfam" id="PF03816"/>
    </source>
</evidence>
<evidence type="ECO:0000256" key="2">
    <source>
        <dbReference type="SAM" id="MobiDB-lite"/>
    </source>
</evidence>
<proteinExistence type="inferred from homology"/>
<dbReference type="NCBIfam" id="TIGR00350">
    <property type="entry name" value="lytR_cpsA_psr"/>
    <property type="match status" value="1"/>
</dbReference>
<accession>A0A9D2UCK3</accession>
<dbReference type="InterPro" id="IPR004474">
    <property type="entry name" value="LytR_CpsA_psr"/>
</dbReference>
<gene>
    <name evidence="6" type="ORF">H9907_07655</name>
</gene>
<feature type="region of interest" description="Disordered" evidence="2">
    <location>
        <begin position="509"/>
        <end position="595"/>
    </location>
</feature>
<evidence type="ECO:0000313" key="7">
    <source>
        <dbReference type="Proteomes" id="UP000823907"/>
    </source>
</evidence>
<feature type="compositionally biased region" description="Basic and acidic residues" evidence="2">
    <location>
        <begin position="573"/>
        <end position="585"/>
    </location>
</feature>
<keyword evidence="3" id="KW-0472">Membrane</keyword>
<dbReference type="Pfam" id="PF13399">
    <property type="entry name" value="LytR_C"/>
    <property type="match status" value="1"/>
</dbReference>
<dbReference type="Gene3D" id="3.40.630.190">
    <property type="entry name" value="LCP protein"/>
    <property type="match status" value="1"/>
</dbReference>
<evidence type="ECO:0000313" key="6">
    <source>
        <dbReference type="EMBL" id="HJD49946.1"/>
    </source>
</evidence>
<evidence type="ECO:0000256" key="1">
    <source>
        <dbReference type="ARBA" id="ARBA00006068"/>
    </source>
</evidence>
<reference evidence="6" key="2">
    <citation type="submission" date="2021-04" db="EMBL/GenBank/DDBJ databases">
        <authorList>
            <person name="Gilroy R."/>
        </authorList>
    </citation>
    <scope>NUCLEOTIDE SEQUENCE</scope>
    <source>
        <strain evidence="6">5925</strain>
    </source>
</reference>
<feature type="region of interest" description="Disordered" evidence="2">
    <location>
        <begin position="188"/>
        <end position="210"/>
    </location>
</feature>
<feature type="compositionally biased region" description="Basic and acidic residues" evidence="2">
    <location>
        <begin position="17"/>
        <end position="28"/>
    </location>
</feature>
<dbReference type="PANTHER" id="PTHR33392:SF6">
    <property type="entry name" value="POLYISOPRENYL-TEICHOIC ACID--PEPTIDOGLYCAN TEICHOIC ACID TRANSFERASE TAGU"/>
    <property type="match status" value="1"/>
</dbReference>
<feature type="transmembrane region" description="Helical" evidence="3">
    <location>
        <begin position="59"/>
        <end position="79"/>
    </location>
</feature>
<dbReference type="Pfam" id="PF03816">
    <property type="entry name" value="LytR_cpsA_psr"/>
    <property type="match status" value="1"/>
</dbReference>
<dbReference type="AlphaFoldDB" id="A0A9D2UCK3"/>
<comment type="caution">
    <text evidence="6">The sequence shown here is derived from an EMBL/GenBank/DDBJ whole genome shotgun (WGS) entry which is preliminary data.</text>
</comment>
<keyword evidence="3" id="KW-0812">Transmembrane</keyword>
<feature type="compositionally biased region" description="Polar residues" evidence="2">
    <location>
        <begin position="456"/>
        <end position="467"/>
    </location>
</feature>
<comment type="similarity">
    <text evidence="1">Belongs to the LytR/CpsA/Psr (LCP) family.</text>
</comment>
<evidence type="ECO:0000259" key="5">
    <source>
        <dbReference type="Pfam" id="PF13399"/>
    </source>
</evidence>
<dbReference type="Gene3D" id="3.30.70.2390">
    <property type="match status" value="1"/>
</dbReference>
<feature type="domain" description="LytR/CpsA/Psr regulator C-terminal" evidence="5">
    <location>
        <begin position="421"/>
        <end position="505"/>
    </location>
</feature>
<dbReference type="EMBL" id="DWUR01000124">
    <property type="protein sequence ID" value="HJD49946.1"/>
    <property type="molecule type" value="Genomic_DNA"/>
</dbReference>
<name>A0A9D2UCK3_9CORY</name>
<feature type="compositionally biased region" description="Acidic residues" evidence="2">
    <location>
        <begin position="539"/>
        <end position="551"/>
    </location>
</feature>
<protein>
    <submittedName>
        <fullName evidence="6">LCP family protein</fullName>
    </submittedName>
</protein>